<keyword evidence="1 2" id="KW-0808">Transferase</keyword>
<accession>B0VJR8</accession>
<evidence type="ECO:0000313" key="3">
    <source>
        <dbReference type="Proteomes" id="UP000002019"/>
    </source>
</evidence>
<dbReference type="InterPro" id="IPR003673">
    <property type="entry name" value="CoA-Trfase_fam_III"/>
</dbReference>
<dbReference type="STRING" id="459349.CLOAM1594"/>
<dbReference type="Proteomes" id="UP000002019">
    <property type="component" value="Chromosome"/>
</dbReference>
<organism evidence="2 3">
    <name type="scientific">Cloacimonas acidaminovorans (strain Evry)</name>
    <dbReference type="NCBI Taxonomy" id="459349"/>
    <lineage>
        <taxon>Bacteria</taxon>
        <taxon>Pseudomonadati</taxon>
        <taxon>Candidatus Cloacimonadota</taxon>
        <taxon>Candidatus Cloacimonadia</taxon>
        <taxon>Candidatus Cloacimonadales</taxon>
        <taxon>Candidatus Cloacimonadaceae</taxon>
        <taxon>Candidatus Cloacimonas</taxon>
    </lineage>
</organism>
<protein>
    <submittedName>
        <fullName evidence="2">Formyl-CoA transferase</fullName>
        <ecNumber evidence="2">2.8.3.16</ecNumber>
    </submittedName>
</protein>
<dbReference type="InterPro" id="IPR023606">
    <property type="entry name" value="CoA-Trfase_III_dom_1_sf"/>
</dbReference>
<gene>
    <name evidence="2" type="ordered locus">CLOAM1594</name>
</gene>
<dbReference type="EMBL" id="CU466930">
    <property type="protein sequence ID" value="CAO81432.1"/>
    <property type="molecule type" value="Genomic_DNA"/>
</dbReference>
<dbReference type="Gene3D" id="3.30.1540.10">
    <property type="entry name" value="formyl-coa transferase, domain 3"/>
    <property type="match status" value="1"/>
</dbReference>
<dbReference type="PANTHER" id="PTHR48207:SF3">
    <property type="entry name" value="SUCCINATE--HYDROXYMETHYLGLUTARATE COA-TRANSFERASE"/>
    <property type="match status" value="1"/>
</dbReference>
<keyword evidence="3" id="KW-1185">Reference proteome</keyword>
<dbReference type="GO" id="GO:0033608">
    <property type="term" value="F:formyl-CoA transferase activity"/>
    <property type="evidence" value="ECO:0007669"/>
    <property type="project" value="UniProtKB-EC"/>
</dbReference>
<evidence type="ECO:0000256" key="1">
    <source>
        <dbReference type="ARBA" id="ARBA00022679"/>
    </source>
</evidence>
<dbReference type="HOGENOM" id="CLU_033975_0_0_0"/>
<proteinExistence type="predicted"/>
<dbReference type="AlphaFoldDB" id="B0VJR8"/>
<sequence>MFAGKGKTMNKPLQDVVVLDLSRVLAGPFCTMILSDLGAEIIKVEHPEKGDDSRAYGPFLHNRSLYFLSINHGKKSISLNLKKPQGRELFLKLIEHCDVLVENFRPGTMEKFNLGYELLKEKYPQLIYAAVSGFGHSGPDSQKPAYDILVQARGGIMSITGWQNMAPTRVGMSLGDITASLFTAIGINSALYQRTKTGLGQKIDVAMLDGQIAILENALVRYQAEGISPKPLGNRHPTISPFQAYKARDNYFVIAVGNDNLWDTFCKALEIPELISDKRFCNNRLRTENIDALNAILEPIFTAKPASWWLEIMEKSGIPCSSINNIESVMQDPQLLARNMFVEVNDPIAGTVKIAGNPIKMSSFPDSAVHEPAPEIGAHNKEIYCERLGLSEEDLAELQKAGVI</sequence>
<dbReference type="Pfam" id="PF02515">
    <property type="entry name" value="CoA_transf_3"/>
    <property type="match status" value="1"/>
</dbReference>
<name>B0VJR8_CLOAI</name>
<dbReference type="EC" id="2.8.3.16" evidence="2"/>
<evidence type="ECO:0000313" key="2">
    <source>
        <dbReference type="EMBL" id="CAO81432.1"/>
    </source>
</evidence>
<dbReference type="PANTHER" id="PTHR48207">
    <property type="entry name" value="SUCCINATE--HYDROXYMETHYLGLUTARATE COA-TRANSFERASE"/>
    <property type="match status" value="1"/>
</dbReference>
<dbReference type="InterPro" id="IPR044855">
    <property type="entry name" value="CoA-Trfase_III_dom3_sf"/>
</dbReference>
<reference evidence="2 3" key="1">
    <citation type="journal article" date="2008" name="J. Bacteriol.">
        <title>'Candidatus Cloacamonas acidaminovorans': genome sequence reconstruction provides a first glimpse of a new bacterial division.</title>
        <authorList>
            <person name="Pelletier E."/>
            <person name="Kreimeyer A."/>
            <person name="Bocs S."/>
            <person name="Rouy Z."/>
            <person name="Gyapay G."/>
            <person name="Chouari R."/>
            <person name="Riviere D."/>
            <person name="Ganesan A."/>
            <person name="Daegelen P."/>
            <person name="Sghir A."/>
            <person name="Cohen G.N."/>
            <person name="Medigue C."/>
            <person name="Weissenbach J."/>
            <person name="Le Paslier D."/>
        </authorList>
    </citation>
    <scope>NUCLEOTIDE SEQUENCE [LARGE SCALE GENOMIC DNA]</scope>
    <source>
        <strain evidence="3">Evry</strain>
    </source>
</reference>
<dbReference type="eggNOG" id="COG1804">
    <property type="taxonomic scope" value="Bacteria"/>
</dbReference>
<dbReference type="Gene3D" id="3.40.50.10540">
    <property type="entry name" value="Crotonobetainyl-coa:carnitine coa-transferase, domain 1"/>
    <property type="match status" value="1"/>
</dbReference>
<dbReference type="SUPFAM" id="SSF89796">
    <property type="entry name" value="CoA-transferase family III (CaiB/BaiF)"/>
    <property type="match status" value="1"/>
</dbReference>
<dbReference type="KEGG" id="caci:CLOAM1594"/>
<dbReference type="InterPro" id="IPR050483">
    <property type="entry name" value="CoA-transferase_III_domain"/>
</dbReference>